<dbReference type="Gene3D" id="3.30.70.100">
    <property type="match status" value="1"/>
</dbReference>
<keyword evidence="2" id="KW-1185">Reference proteome</keyword>
<dbReference type="EMBL" id="JAJNNZ010000009">
    <property type="protein sequence ID" value="MCJ2377642.1"/>
    <property type="molecule type" value="Genomic_DNA"/>
</dbReference>
<dbReference type="SUPFAM" id="SSF54909">
    <property type="entry name" value="Dimeric alpha+beta barrel"/>
    <property type="match status" value="1"/>
</dbReference>
<dbReference type="AlphaFoldDB" id="A0A9X1WB21"/>
<dbReference type="RefSeq" id="WP_244357832.1">
    <property type="nucleotide sequence ID" value="NZ_JAJNNZ010000009.1"/>
</dbReference>
<gene>
    <name evidence="1" type="ORF">LNL84_12460</name>
</gene>
<comment type="caution">
    <text evidence="1">The sequence shown here is derived from an EMBL/GenBank/DDBJ whole genome shotgun (WGS) entry which is preliminary data.</text>
</comment>
<organism evidence="1 2">
    <name type="scientific">Vibrio gelatinilyticus</name>
    <dbReference type="NCBI Taxonomy" id="2893468"/>
    <lineage>
        <taxon>Bacteria</taxon>
        <taxon>Pseudomonadati</taxon>
        <taxon>Pseudomonadota</taxon>
        <taxon>Gammaproteobacteria</taxon>
        <taxon>Vibrionales</taxon>
        <taxon>Vibrionaceae</taxon>
        <taxon>Vibrio</taxon>
    </lineage>
</organism>
<dbReference type="PANTHER" id="PTHR34389">
    <property type="entry name" value="L-RHAMNOSE MUTAROTASE"/>
    <property type="match status" value="1"/>
</dbReference>
<dbReference type="Pfam" id="PF05336">
    <property type="entry name" value="rhaM"/>
    <property type="match status" value="1"/>
</dbReference>
<proteinExistence type="predicted"/>
<protein>
    <submittedName>
        <fullName evidence="1">L-rhamnose mutarotase</fullName>
    </submittedName>
</protein>
<dbReference type="Proteomes" id="UP001139488">
    <property type="component" value="Unassembled WGS sequence"/>
</dbReference>
<dbReference type="InterPro" id="IPR008000">
    <property type="entry name" value="Rham/fucose_mutarotase"/>
</dbReference>
<dbReference type="PANTHER" id="PTHR34389:SF2">
    <property type="entry name" value="L-RHAMNOSE MUTAROTASE"/>
    <property type="match status" value="1"/>
</dbReference>
<dbReference type="GO" id="GO:0016857">
    <property type="term" value="F:racemase and epimerase activity, acting on carbohydrates and derivatives"/>
    <property type="evidence" value="ECO:0007669"/>
    <property type="project" value="InterPro"/>
</dbReference>
<name>A0A9X1WB21_9VIBR</name>
<accession>A0A9X1WB21</accession>
<evidence type="ECO:0000313" key="1">
    <source>
        <dbReference type="EMBL" id="MCJ2377642.1"/>
    </source>
</evidence>
<evidence type="ECO:0000313" key="2">
    <source>
        <dbReference type="Proteomes" id="UP001139488"/>
    </source>
</evidence>
<dbReference type="InterPro" id="IPR011008">
    <property type="entry name" value="Dimeric_a/b-barrel"/>
</dbReference>
<sequence>MMYKIVNILLISLSFLTFRTFAVESIYGPTNPSPDTLIDARVRYFGSVVELKATHEKQYRELHADVWPEVLNAVKAANIHNYHIFIAPLDGKKYLFSFFEYHGNDMKNDFAKMALDETTRKKWWPLTDSYQEIIPGTPDGEQWMSLESLMSIK</sequence>
<reference evidence="1" key="1">
    <citation type="submission" date="2021-11" db="EMBL/GenBank/DDBJ databases">
        <title>Vibrio ZSDE26 sp. nov. and Vibrio ZSDZ34 sp. nov., isolated from coastal seawater in Qingdao.</title>
        <authorList>
            <person name="Zhang P."/>
        </authorList>
    </citation>
    <scope>NUCLEOTIDE SEQUENCE</scope>
    <source>
        <strain evidence="1">ZSDZ34</strain>
    </source>
</reference>